<comment type="caution">
    <text evidence="1">The sequence shown here is derived from an EMBL/GenBank/DDBJ whole genome shotgun (WGS) entry which is preliminary data.</text>
</comment>
<gene>
    <name evidence="1" type="ORF">Llan_2461</name>
</gene>
<protein>
    <submittedName>
        <fullName evidence="1">Uncharacterized protein</fullName>
    </submittedName>
</protein>
<reference evidence="1 2" key="1">
    <citation type="submission" date="2015-11" db="EMBL/GenBank/DDBJ databases">
        <title>Genomic analysis of 38 Legionella species identifies large and diverse effector repertoires.</title>
        <authorList>
            <person name="Burstein D."/>
            <person name="Amaro F."/>
            <person name="Zusman T."/>
            <person name="Lifshitz Z."/>
            <person name="Cohen O."/>
            <person name="Gilbert J.A."/>
            <person name="Pupko T."/>
            <person name="Shuman H.A."/>
            <person name="Segal G."/>
        </authorList>
    </citation>
    <scope>NUCLEOTIDE SEQUENCE [LARGE SCALE GENOMIC DNA]</scope>
    <source>
        <strain evidence="1 2">ATCC 49751</strain>
    </source>
</reference>
<dbReference type="Proteomes" id="UP000054869">
    <property type="component" value="Unassembled WGS sequence"/>
</dbReference>
<keyword evidence="2" id="KW-1185">Reference proteome</keyword>
<evidence type="ECO:0000313" key="2">
    <source>
        <dbReference type="Proteomes" id="UP000054869"/>
    </source>
</evidence>
<dbReference type="RefSeq" id="WP_028373892.1">
    <property type="nucleotide sequence ID" value="NZ_CAAAJD010000032.1"/>
</dbReference>
<dbReference type="PATRIC" id="fig|45067.4.peg.2583"/>
<accession>A0A0W0VFI3</accession>
<sequence>MPYYLSYIQINGHGGLMLAEQAKSSEAARIICNVGFNPRYGKMFGEGYLAEELTADRAIFYPYAKVFHRTYEISKAEMEKFFSIINRERRINAATLPSKQASSQAKHVGGPDFNIFAFNCKTFAMSVFKEMGIIDAEHLSNFLVQRTIMTSGDLLKPLTKHELSCPLKEEVFSLAARLNTELASFKKSLADKKINPQMKDQLIQEILWLCGALLADGSQREYKKALNEKFEKLSPLLESKLFSKHKDFPKDLKLLVERVNEIDQLIYQRQLNFYWKTTPPVAERLNLDNFNNEEKAIYLTKVKINETSDGLKQILQELIKKRGDAKSSNPDLYSDLTHLAKIIVDAKKSVDAIKKEFDSLDQKKPEDIISECAKQQRALNSTIHNMEQNLSKFIPRTQETSVFMRFINRIVAYFTKDFFIEDVCSAVEENVSNIKQSMAKGRHAFFRAVEPKQEEVRQPGNVRAIRDKFTHAMAVERAKAPEAEHLSPNDMNLSN</sequence>
<evidence type="ECO:0000313" key="1">
    <source>
        <dbReference type="EMBL" id="KTD18858.1"/>
    </source>
</evidence>
<name>A0A0W0VFI3_9GAMM</name>
<dbReference type="OrthoDB" id="9936104at2"/>
<proteinExistence type="predicted"/>
<dbReference type="AlphaFoldDB" id="A0A0W0VFI3"/>
<organism evidence="1 2">
    <name type="scientific">Legionella lansingensis</name>
    <dbReference type="NCBI Taxonomy" id="45067"/>
    <lineage>
        <taxon>Bacteria</taxon>
        <taxon>Pseudomonadati</taxon>
        <taxon>Pseudomonadota</taxon>
        <taxon>Gammaproteobacteria</taxon>
        <taxon>Legionellales</taxon>
        <taxon>Legionellaceae</taxon>
        <taxon>Legionella</taxon>
    </lineage>
</organism>
<dbReference type="EMBL" id="LNYI01000057">
    <property type="protein sequence ID" value="KTD18858.1"/>
    <property type="molecule type" value="Genomic_DNA"/>
</dbReference>